<feature type="region of interest" description="Disordered" evidence="1">
    <location>
        <begin position="40"/>
        <end position="74"/>
    </location>
</feature>
<proteinExistence type="predicted"/>
<name>A0ABN1VEI1_9PSEU</name>
<reference evidence="3 4" key="1">
    <citation type="journal article" date="2019" name="Int. J. Syst. Evol. Microbiol.">
        <title>The Global Catalogue of Microorganisms (GCM) 10K type strain sequencing project: providing services to taxonomists for standard genome sequencing and annotation.</title>
        <authorList>
            <consortium name="The Broad Institute Genomics Platform"/>
            <consortium name="The Broad Institute Genome Sequencing Center for Infectious Disease"/>
            <person name="Wu L."/>
            <person name="Ma J."/>
        </authorList>
    </citation>
    <scope>NUCLEOTIDE SEQUENCE [LARGE SCALE GENOMIC DNA]</scope>
    <source>
        <strain evidence="3 4">JCM 13022</strain>
    </source>
</reference>
<dbReference type="SUPFAM" id="SSF50891">
    <property type="entry name" value="Cyclophilin-like"/>
    <property type="match status" value="1"/>
</dbReference>
<dbReference type="InterPro" id="IPR041183">
    <property type="entry name" value="Cyclophilin-like"/>
</dbReference>
<feature type="compositionally biased region" description="Polar residues" evidence="1">
    <location>
        <begin position="52"/>
        <end position="64"/>
    </location>
</feature>
<dbReference type="Pfam" id="PF18050">
    <property type="entry name" value="Cyclophil_like2"/>
    <property type="match status" value="1"/>
</dbReference>
<sequence length="197" mass="20964">MAAARTAQVGRGRLLAIRRPKITAAATAVIAMILVGCSTPSSDEGTEDDPSPQMSGTRDATTSGPAAGASNDAEQSVVGTVVRFRAGDAVVDVTIGEDTTATRDFLSMLPTTLELEEFDNSEKIAYLPRELDRDGTAGSDPEDGDLIYYTPWGNIGFFYDASGFGHSDQTLHLGTYDATEEELSEFEGRETTVEIVD</sequence>
<gene>
    <name evidence="3" type="ORF">GCM10009675_23320</name>
</gene>
<dbReference type="Gene3D" id="2.40.100.20">
    <property type="match status" value="1"/>
</dbReference>
<evidence type="ECO:0000259" key="2">
    <source>
        <dbReference type="Pfam" id="PF18050"/>
    </source>
</evidence>
<evidence type="ECO:0000313" key="3">
    <source>
        <dbReference type="EMBL" id="GAA1204452.1"/>
    </source>
</evidence>
<feature type="domain" description="Cyclophilin-like" evidence="2">
    <location>
        <begin position="85"/>
        <end position="193"/>
    </location>
</feature>
<organism evidence="3 4">
    <name type="scientific">Prauserella alba</name>
    <dbReference type="NCBI Taxonomy" id="176898"/>
    <lineage>
        <taxon>Bacteria</taxon>
        <taxon>Bacillati</taxon>
        <taxon>Actinomycetota</taxon>
        <taxon>Actinomycetes</taxon>
        <taxon>Pseudonocardiales</taxon>
        <taxon>Pseudonocardiaceae</taxon>
        <taxon>Prauserella</taxon>
    </lineage>
</organism>
<dbReference type="Proteomes" id="UP001500467">
    <property type="component" value="Unassembled WGS sequence"/>
</dbReference>
<dbReference type="InterPro" id="IPR029000">
    <property type="entry name" value="Cyclophilin-like_dom_sf"/>
</dbReference>
<keyword evidence="4" id="KW-1185">Reference proteome</keyword>
<evidence type="ECO:0000313" key="4">
    <source>
        <dbReference type="Proteomes" id="UP001500467"/>
    </source>
</evidence>
<dbReference type="RefSeq" id="WP_253852918.1">
    <property type="nucleotide sequence ID" value="NZ_BAAALM010000007.1"/>
</dbReference>
<dbReference type="EMBL" id="BAAALM010000007">
    <property type="protein sequence ID" value="GAA1204452.1"/>
    <property type="molecule type" value="Genomic_DNA"/>
</dbReference>
<protein>
    <recommendedName>
        <fullName evidence="2">Cyclophilin-like domain-containing protein</fullName>
    </recommendedName>
</protein>
<evidence type="ECO:0000256" key="1">
    <source>
        <dbReference type="SAM" id="MobiDB-lite"/>
    </source>
</evidence>
<accession>A0ABN1VEI1</accession>
<comment type="caution">
    <text evidence="3">The sequence shown here is derived from an EMBL/GenBank/DDBJ whole genome shotgun (WGS) entry which is preliminary data.</text>
</comment>